<dbReference type="EMBL" id="BLQM01000138">
    <property type="protein sequence ID" value="GMH68219.1"/>
    <property type="molecule type" value="Genomic_DNA"/>
</dbReference>
<dbReference type="AlphaFoldDB" id="A0A9W7A9X5"/>
<dbReference type="Proteomes" id="UP001162640">
    <property type="component" value="Unassembled WGS sequence"/>
</dbReference>
<organism evidence="2 3">
    <name type="scientific">Triparma laevis f. inornata</name>
    <dbReference type="NCBI Taxonomy" id="1714386"/>
    <lineage>
        <taxon>Eukaryota</taxon>
        <taxon>Sar</taxon>
        <taxon>Stramenopiles</taxon>
        <taxon>Ochrophyta</taxon>
        <taxon>Bolidophyceae</taxon>
        <taxon>Parmales</taxon>
        <taxon>Triparmaceae</taxon>
        <taxon>Triparma</taxon>
    </lineage>
</organism>
<name>A0A9W7A9X5_9STRA</name>
<gene>
    <name evidence="2" type="ORF">TL16_g04878</name>
</gene>
<feature type="transmembrane region" description="Helical" evidence="1">
    <location>
        <begin position="130"/>
        <end position="150"/>
    </location>
</feature>
<reference evidence="3" key="1">
    <citation type="journal article" date="2023" name="Commun. Biol.">
        <title>Genome analysis of Parmales, the sister group of diatoms, reveals the evolutionary specialization of diatoms from phago-mixotrophs to photoautotrophs.</title>
        <authorList>
            <person name="Ban H."/>
            <person name="Sato S."/>
            <person name="Yoshikawa S."/>
            <person name="Yamada K."/>
            <person name="Nakamura Y."/>
            <person name="Ichinomiya M."/>
            <person name="Sato N."/>
            <person name="Blanc-Mathieu R."/>
            <person name="Endo H."/>
            <person name="Kuwata A."/>
            <person name="Ogata H."/>
        </authorList>
    </citation>
    <scope>NUCLEOTIDE SEQUENCE [LARGE SCALE GENOMIC DNA]</scope>
</reference>
<keyword evidence="1" id="KW-0812">Transmembrane</keyword>
<keyword evidence="1" id="KW-0472">Membrane</keyword>
<protein>
    <submittedName>
        <fullName evidence="2">Uncharacterized protein</fullName>
    </submittedName>
</protein>
<feature type="transmembrane region" description="Helical" evidence="1">
    <location>
        <begin position="62"/>
        <end position="84"/>
    </location>
</feature>
<comment type="caution">
    <text evidence="2">The sequence shown here is derived from an EMBL/GenBank/DDBJ whole genome shotgun (WGS) entry which is preliminary data.</text>
</comment>
<evidence type="ECO:0000256" key="1">
    <source>
        <dbReference type="SAM" id="Phobius"/>
    </source>
</evidence>
<feature type="transmembrane region" description="Helical" evidence="1">
    <location>
        <begin position="162"/>
        <end position="185"/>
    </location>
</feature>
<evidence type="ECO:0000313" key="3">
    <source>
        <dbReference type="Proteomes" id="UP001162640"/>
    </source>
</evidence>
<evidence type="ECO:0000313" key="2">
    <source>
        <dbReference type="EMBL" id="GMH68219.1"/>
    </source>
</evidence>
<accession>A0A9W7A9X5</accession>
<proteinExistence type="predicted"/>
<feature type="transmembrane region" description="Helical" evidence="1">
    <location>
        <begin position="20"/>
        <end position="41"/>
    </location>
</feature>
<feature type="transmembrane region" description="Helical" evidence="1">
    <location>
        <begin position="104"/>
        <end position="123"/>
    </location>
</feature>
<keyword evidence="1" id="KW-1133">Transmembrane helix</keyword>
<sequence>MAWSSSSPTPTMSQNDGGIVLSIFLMVAALSYALFNAVAFYNSSTNKNPTTSQQRPYDLVRLLSGSANVGNCVIHMLLVIYTIGNADNGSEYWVKERELGGVEGPVFLAILNFTAGLSAIRNYSMTFPLVWNSFVALTGTLLPIVWPRFLAEGLETWPYTVIFIWFTIFAMELTAFTASVTHYAISKKSKAE</sequence>